<feature type="domain" description="C2H2-type" evidence="5">
    <location>
        <begin position="291"/>
        <end position="320"/>
    </location>
</feature>
<dbReference type="PANTHER" id="PTHR23235">
    <property type="entry name" value="KRUEPPEL-LIKE TRANSCRIPTION FACTOR"/>
    <property type="match status" value="1"/>
</dbReference>
<sequence>MALIERNYHLKEDPLGRDFIERRKHPELYFSKPEVPCSKFFLDYDNHSGEYKSQKYKYAEEQGKEGRLQGEENEFLDKCDMAMGNSLSPPFVPEEICLYKNCHIFPPVPLSEAVDPSLMIQNFIDPQLFSEKDIQEASSVSNEIQLLSPPYSSIQYDKNFSTNLDQNCYREQHQEGLEILENYCSHLQDNLKDSIHHLSSQIFSPPMSPRNNSIMDPRDTSHGISYLDKPSFNQFMAPIPLDNKNQPIIPSSDGVVKKSITFGRFSSRRTMVSLEAISSFIQGPEKSDGKFVCLYNGCLKRFGRKYNIQSHIQTHLSDRPYCCPICRARFVRQHDLKRHIKIHGDQKPYACPCGKSFVRTDALKRHRIRGICKGSTREGKTA</sequence>
<dbReference type="Gene3D" id="3.30.160.60">
    <property type="entry name" value="Classic Zinc Finger"/>
    <property type="match status" value="3"/>
</dbReference>
<organism evidence="6 7">
    <name type="scientific">Pneumocystis wakefieldiae</name>
    <dbReference type="NCBI Taxonomy" id="38082"/>
    <lineage>
        <taxon>Eukaryota</taxon>
        <taxon>Fungi</taxon>
        <taxon>Dikarya</taxon>
        <taxon>Ascomycota</taxon>
        <taxon>Taphrinomycotina</taxon>
        <taxon>Pneumocystomycetes</taxon>
        <taxon>Pneumocystaceae</taxon>
        <taxon>Pneumocystis</taxon>
    </lineage>
</organism>
<dbReference type="Proteomes" id="UP000663699">
    <property type="component" value="Chromosome 14"/>
</dbReference>
<dbReference type="PROSITE" id="PS00028">
    <property type="entry name" value="ZINC_FINGER_C2H2_1"/>
    <property type="match status" value="2"/>
</dbReference>
<reference evidence="6" key="1">
    <citation type="submission" date="2020-06" db="EMBL/GenBank/DDBJ databases">
        <title>Genomes of multiple members of Pneumocystis genus reveal paths to human pathogen Pneumocystis jirovecii.</title>
        <authorList>
            <person name="Cisse O.H."/>
            <person name="Ma L."/>
            <person name="Dekker J."/>
            <person name="Khil P."/>
            <person name="Jo J."/>
            <person name="Brenchley J."/>
            <person name="Blair R."/>
            <person name="Pahar B."/>
            <person name="Chabe M."/>
            <person name="Van Rompay K.A."/>
            <person name="Keesler R."/>
            <person name="Sukura A."/>
            <person name="Hirsch V."/>
            <person name="Kutty G."/>
            <person name="Liu Y."/>
            <person name="Peng L."/>
            <person name="Chen J."/>
            <person name="Song J."/>
            <person name="Weissenbacher-Lang C."/>
            <person name="Xu J."/>
            <person name="Upham N.S."/>
            <person name="Stajich J.E."/>
            <person name="Cuomo C.A."/>
            <person name="Cushion M.T."/>
            <person name="Kovacs J.A."/>
        </authorList>
    </citation>
    <scope>NUCLEOTIDE SEQUENCE</scope>
    <source>
        <strain evidence="6">2A</strain>
    </source>
</reference>
<evidence type="ECO:0000313" key="7">
    <source>
        <dbReference type="Proteomes" id="UP000663699"/>
    </source>
</evidence>
<name>A0A899GE17_9ASCO</name>
<keyword evidence="7" id="KW-1185">Reference proteome</keyword>
<feature type="domain" description="C2H2-type" evidence="5">
    <location>
        <begin position="321"/>
        <end position="348"/>
    </location>
</feature>
<evidence type="ECO:0000256" key="1">
    <source>
        <dbReference type="ARBA" id="ARBA00022723"/>
    </source>
</evidence>
<dbReference type="PANTHER" id="PTHR23235:SF120">
    <property type="entry name" value="KRUPPEL-LIKE FACTOR 15"/>
    <property type="match status" value="1"/>
</dbReference>
<keyword evidence="3" id="KW-0862">Zinc</keyword>
<dbReference type="GO" id="GO:0000978">
    <property type="term" value="F:RNA polymerase II cis-regulatory region sequence-specific DNA binding"/>
    <property type="evidence" value="ECO:0007669"/>
    <property type="project" value="TreeGrafter"/>
</dbReference>
<gene>
    <name evidence="6" type="ORF">MERGE_001224</name>
</gene>
<proteinExistence type="predicted"/>
<evidence type="ECO:0000313" key="6">
    <source>
        <dbReference type="EMBL" id="QSL66837.1"/>
    </source>
</evidence>
<dbReference type="InterPro" id="IPR036236">
    <property type="entry name" value="Znf_C2H2_sf"/>
</dbReference>
<dbReference type="OrthoDB" id="8117402at2759"/>
<dbReference type="GO" id="GO:0000981">
    <property type="term" value="F:DNA-binding transcription factor activity, RNA polymerase II-specific"/>
    <property type="evidence" value="ECO:0007669"/>
    <property type="project" value="TreeGrafter"/>
</dbReference>
<keyword evidence="1" id="KW-0479">Metal-binding</keyword>
<dbReference type="Pfam" id="PF13894">
    <property type="entry name" value="zf-C2H2_4"/>
    <property type="match status" value="1"/>
</dbReference>
<dbReference type="EMBL" id="CP054545">
    <property type="protein sequence ID" value="QSL66837.1"/>
    <property type="molecule type" value="Genomic_DNA"/>
</dbReference>
<evidence type="ECO:0000256" key="4">
    <source>
        <dbReference type="PROSITE-ProRule" id="PRU00042"/>
    </source>
</evidence>
<dbReference type="AlphaFoldDB" id="A0A899GE17"/>
<protein>
    <recommendedName>
        <fullName evidence="5">C2H2-type domain-containing protein</fullName>
    </recommendedName>
</protein>
<dbReference type="PROSITE" id="PS50157">
    <property type="entry name" value="ZINC_FINGER_C2H2_2"/>
    <property type="match status" value="2"/>
</dbReference>
<dbReference type="InterPro" id="IPR013087">
    <property type="entry name" value="Znf_C2H2_type"/>
</dbReference>
<dbReference type="GO" id="GO:0008270">
    <property type="term" value="F:zinc ion binding"/>
    <property type="evidence" value="ECO:0007669"/>
    <property type="project" value="UniProtKB-KW"/>
</dbReference>
<evidence type="ECO:0000259" key="5">
    <source>
        <dbReference type="PROSITE" id="PS50157"/>
    </source>
</evidence>
<keyword evidence="2 4" id="KW-0863">Zinc-finger</keyword>
<evidence type="ECO:0000256" key="3">
    <source>
        <dbReference type="ARBA" id="ARBA00022833"/>
    </source>
</evidence>
<accession>A0A899GE17</accession>
<dbReference type="SUPFAM" id="SSF57667">
    <property type="entry name" value="beta-beta-alpha zinc fingers"/>
    <property type="match status" value="2"/>
</dbReference>
<dbReference type="SMART" id="SM00355">
    <property type="entry name" value="ZnF_C2H2"/>
    <property type="match status" value="2"/>
</dbReference>
<evidence type="ECO:0000256" key="2">
    <source>
        <dbReference type="ARBA" id="ARBA00022771"/>
    </source>
</evidence>